<name>A0A0N0Z8Y8_9GAMM</name>
<organism evidence="1 2">
    <name type="scientific">Moellerella wisconsensis ATCC 35017</name>
    <dbReference type="NCBI Taxonomy" id="1354267"/>
    <lineage>
        <taxon>Bacteria</taxon>
        <taxon>Pseudomonadati</taxon>
        <taxon>Pseudomonadota</taxon>
        <taxon>Gammaproteobacteria</taxon>
        <taxon>Enterobacterales</taxon>
        <taxon>Morganellaceae</taxon>
        <taxon>Moellerella</taxon>
    </lineage>
</organism>
<evidence type="ECO:0000313" key="1">
    <source>
        <dbReference type="EMBL" id="KPD03787.1"/>
    </source>
</evidence>
<dbReference type="Proteomes" id="UP000053226">
    <property type="component" value="Unassembled WGS sequence"/>
</dbReference>
<reference evidence="1 2" key="1">
    <citation type="submission" date="2015-07" db="EMBL/GenBank/DDBJ databases">
        <title>ATOL: Assembling a taxonomically balanced genome-scale reconstruction of the evolutionary history of the Enterobacteriaceae.</title>
        <authorList>
            <person name="Plunkett G.III."/>
            <person name="Neeno-Eckwall E.C."/>
            <person name="Glasner J.D."/>
            <person name="Perna N.T."/>
        </authorList>
    </citation>
    <scope>NUCLEOTIDE SEQUENCE [LARGE SCALE GENOMIC DNA]</scope>
    <source>
        <strain evidence="1 2">ATCC 35017</strain>
    </source>
</reference>
<protein>
    <submittedName>
        <fullName evidence="1">Uncharacterized protein</fullName>
    </submittedName>
</protein>
<dbReference type="EMBL" id="LGAA01000007">
    <property type="protein sequence ID" value="KPD03787.1"/>
    <property type="molecule type" value="Genomic_DNA"/>
</dbReference>
<comment type="caution">
    <text evidence="1">The sequence shown here is derived from an EMBL/GenBank/DDBJ whole genome shotgun (WGS) entry which is preliminary data.</text>
</comment>
<dbReference type="AlphaFoldDB" id="A0A0N0Z8Y8"/>
<dbReference type="OrthoDB" id="6638668at2"/>
<accession>A0A0N0Z8Y8</accession>
<dbReference type="RefSeq" id="WP_053907342.1">
    <property type="nucleotide sequence ID" value="NZ_CAWMUS010000007.1"/>
</dbReference>
<proteinExistence type="predicted"/>
<gene>
    <name evidence="1" type="ORF">M992_0706</name>
</gene>
<keyword evidence="2" id="KW-1185">Reference proteome</keyword>
<sequence>MYNHQQNLFPEVIFDFDSCQQVFNIQRDELNNNVVISAEVIIKGIISHSGIPIEEPTNVINMTVTLGGEFDIGVELKNFNLDIPESGDSLIIKSVDFPNNPLIAALICESGENNYDLYFNVFINAIPTYCHVGKNNFDIVNVNVISLVIKDEIAIVCLEYFNPLCMKAFLSIGKDENNLISIDMKYIGKASEDIPLEYWYRYLGNVNLSIENICGYDKTLSIIIVYNKDINGSLVCNPWEEKEFQSEEILEGNCLSPEYGDEGLYKLNELDNRQYNCSAIHTHKSAYIISSSSVYISGKHHANLSMITPNGAIITVFEIQDTNTGDHYDIDLVALQVPEGNDDFVAVWSSGTTAARKIFAQRFHPVLNSIQPIGMPILISGNDAVSVAPRISFNKETNKIAIIWVSVTNKKIWLKLFTPILNDASAPSEFIGQFINQYFSSSLYMHDDKNQTGYALDIVIISGDQDEYSKDKFFIALKSTDTLIKMFLLQSVRESSLLNLLDIKPFNTFFDFEDNKIAHFDMEYDAKKNKLMFVYGKYTDDDIYGVEIPIFSHNLQKATPRKLNIEAYDSYRPRISRSPKYHLGNGEYEYRYLVAWESQLYGIYYNIFSDLFIPQGAEDEIQHDDNDTDKAQPIITDNKIVIIMEARKFNGSAVQGTRSILFYIKNRVIP</sequence>
<evidence type="ECO:0000313" key="2">
    <source>
        <dbReference type="Proteomes" id="UP000053226"/>
    </source>
</evidence>